<organism evidence="1 2">
    <name type="scientific">Streptomyces pactum</name>
    <dbReference type="NCBI Taxonomy" id="68249"/>
    <lineage>
        <taxon>Bacteria</taxon>
        <taxon>Bacillati</taxon>
        <taxon>Actinomycetota</taxon>
        <taxon>Actinomycetes</taxon>
        <taxon>Kitasatosporales</taxon>
        <taxon>Streptomycetaceae</taxon>
        <taxon>Streptomyces</taxon>
    </lineage>
</organism>
<dbReference type="KEGG" id="spac:B1H29_00070"/>
<accession>A0A1S6J1D9</accession>
<protein>
    <submittedName>
        <fullName evidence="1">Uncharacterized protein</fullName>
    </submittedName>
</protein>
<dbReference type="EMBL" id="CP019724">
    <property type="protein sequence ID" value="AQS65566.1"/>
    <property type="molecule type" value="Genomic_DNA"/>
</dbReference>
<evidence type="ECO:0000313" key="2">
    <source>
        <dbReference type="Proteomes" id="UP000189443"/>
    </source>
</evidence>
<dbReference type="Proteomes" id="UP000189443">
    <property type="component" value="Chromosome"/>
</dbReference>
<name>A0A1S6J1D9_9ACTN</name>
<gene>
    <name evidence="1" type="ORF">B1H29_00070</name>
</gene>
<reference evidence="1 2" key="1">
    <citation type="submission" date="2017-02" db="EMBL/GenBank/DDBJ databases">
        <title>Streptomyces pactum ACT12 Genome sequencing and assembly.</title>
        <authorList>
            <person name="Xue Q."/>
            <person name="Yan X."/>
            <person name="Jia L."/>
            <person name="Yan H."/>
        </authorList>
    </citation>
    <scope>NUCLEOTIDE SEQUENCE [LARGE SCALE GENOMIC DNA]</scope>
    <source>
        <strain evidence="1 2">ACT12</strain>
    </source>
</reference>
<keyword evidence="2" id="KW-1185">Reference proteome</keyword>
<dbReference type="AlphaFoldDB" id="A0A1S6J1D9"/>
<evidence type="ECO:0000313" key="1">
    <source>
        <dbReference type="EMBL" id="AQS65566.1"/>
    </source>
</evidence>
<sequence>MVDGVLGVGWAEGRQCHHRDLSRLRPQVAQTSFQVFWPPGGTAGYPQPEPAPFLRRQGAELGQQHLVEGWDVAQALIQAVQQHMMCSVALGVQTVVKVCTRGRCVIHVLPQIDQRRRGCIIEQAGEFLLERY</sequence>
<proteinExistence type="predicted"/>